<dbReference type="InterPro" id="IPR029058">
    <property type="entry name" value="AB_hydrolase_fold"/>
</dbReference>
<evidence type="ECO:0000259" key="10">
    <source>
        <dbReference type="Pfam" id="PF04083"/>
    </source>
</evidence>
<evidence type="ECO:0000256" key="2">
    <source>
        <dbReference type="ARBA" id="ARBA00022692"/>
    </source>
</evidence>
<dbReference type="SUPFAM" id="SSF53474">
    <property type="entry name" value="alpha/beta-Hydrolases"/>
    <property type="match status" value="1"/>
</dbReference>
<evidence type="ECO:0000256" key="4">
    <source>
        <dbReference type="ARBA" id="ARBA00022963"/>
    </source>
</evidence>
<evidence type="ECO:0000256" key="6">
    <source>
        <dbReference type="ARBA" id="ARBA00023098"/>
    </source>
</evidence>
<protein>
    <submittedName>
        <fullName evidence="11">Alpha/Beta hydrolase protein</fullName>
    </submittedName>
</protein>
<gene>
    <name evidence="11" type="ORF">C2G38_2061105</name>
</gene>
<evidence type="ECO:0000256" key="5">
    <source>
        <dbReference type="ARBA" id="ARBA00022989"/>
    </source>
</evidence>
<feature type="compositionally biased region" description="Basic and acidic residues" evidence="8">
    <location>
        <begin position="619"/>
        <end position="630"/>
    </location>
</feature>
<comment type="subcellular location">
    <subcellularLocation>
        <location evidence="1">Membrane</location>
        <topology evidence="1">Single-pass membrane protein</topology>
    </subcellularLocation>
</comment>
<feature type="compositionally biased region" description="Low complexity" evidence="8">
    <location>
        <begin position="199"/>
        <end position="209"/>
    </location>
</feature>
<feature type="region of interest" description="Disordered" evidence="8">
    <location>
        <begin position="564"/>
        <end position="669"/>
    </location>
</feature>
<evidence type="ECO:0000256" key="1">
    <source>
        <dbReference type="ARBA" id="ARBA00004167"/>
    </source>
</evidence>
<sequence length="669" mass="77784">MVFPIVGRLNYSEYQALIIGLIFLILERLLRVVTFFLPSVIVKCLQTESQRLFTHVYKDERTPAVKLLQRIDNFKELINYWGYPVEEHIIRTQDNYILGLQRIPHGKTIPDDDEPIHVLNTPHNYNDNEVQQQHESIESVFKRCGISLNTIRHHDRDHDELFQSDDDSLDKNSNSAELSNMTDTQKSTDDNLSKRHATSSIHSSKSINSRETSSELNERREYIKPVVLFFHGLMTCSELWACNYEYENRLCCLLADAGYDVWFGNSRGNKYSMKHIKHDPNGRKFWDYSMDELGIYDLPDTINYILETTGAPSLSYIGFSQGTAQCFAALSINPKINNKINLFIALAPATSPKGLGNSIVNAFIKASPNIIYLFFGRKAILSMVLFWQRILPPTIFTKIVDFALKFLFGWTRENIHETQKAIGYYHLFSCSSVKSVVHWFQIIRAQSFQMYDELPTYSYTTTAFGKSCQKFPTQQITTPIAIFYGGRDSLVDITMLLKQIPKPVLVREIAEYEHLDFIWASDINNKIFPVIFYLLRKYNVIYDNDLVYSSDEPSDIEQNYNIFDYDDYDNDNQSKDDTYQQPEVIQRSTKVGEHHDNESLDRESQYDQEVITQSQFQEVSEHREGFDDKSYNSNEVEQGSSDESDQLTREISYQEDYYDDDDDTEYAKI</sequence>
<feature type="compositionally biased region" description="Polar residues" evidence="8">
    <location>
        <begin position="579"/>
        <end position="589"/>
    </location>
</feature>
<evidence type="ECO:0000256" key="8">
    <source>
        <dbReference type="SAM" id="MobiDB-lite"/>
    </source>
</evidence>
<feature type="region of interest" description="Disordered" evidence="8">
    <location>
        <begin position="161"/>
        <end position="215"/>
    </location>
</feature>
<proteinExistence type="predicted"/>
<keyword evidence="6" id="KW-0443">Lipid metabolism</keyword>
<name>A0A397W8S8_9GLOM</name>
<keyword evidence="12" id="KW-1185">Reference proteome</keyword>
<reference evidence="11 12" key="1">
    <citation type="submission" date="2018-06" db="EMBL/GenBank/DDBJ databases">
        <title>Comparative genomics reveals the genomic features of Rhizophagus irregularis, R. cerebriforme, R. diaphanum and Gigaspora rosea, and their symbiotic lifestyle signature.</title>
        <authorList>
            <person name="Morin E."/>
            <person name="San Clemente H."/>
            <person name="Chen E.C.H."/>
            <person name="De La Providencia I."/>
            <person name="Hainaut M."/>
            <person name="Kuo A."/>
            <person name="Kohler A."/>
            <person name="Murat C."/>
            <person name="Tang N."/>
            <person name="Roy S."/>
            <person name="Loubradou J."/>
            <person name="Henrissat B."/>
            <person name="Grigoriev I.V."/>
            <person name="Corradi N."/>
            <person name="Roux C."/>
            <person name="Martin F.M."/>
        </authorList>
    </citation>
    <scope>NUCLEOTIDE SEQUENCE [LARGE SCALE GENOMIC DNA]</scope>
    <source>
        <strain evidence="11 12">DAOM 194757</strain>
    </source>
</reference>
<keyword evidence="7" id="KW-0472">Membrane</keyword>
<dbReference type="Gene3D" id="3.40.50.1820">
    <property type="entry name" value="alpha/beta hydrolase"/>
    <property type="match status" value="1"/>
</dbReference>
<dbReference type="InterPro" id="IPR000073">
    <property type="entry name" value="AB_hydrolase_1"/>
</dbReference>
<keyword evidence="2" id="KW-0812">Transmembrane</keyword>
<dbReference type="GO" id="GO:0016020">
    <property type="term" value="C:membrane"/>
    <property type="evidence" value="ECO:0007669"/>
    <property type="project" value="UniProtKB-SubCell"/>
</dbReference>
<evidence type="ECO:0000313" key="11">
    <source>
        <dbReference type="EMBL" id="RIB27766.1"/>
    </source>
</evidence>
<dbReference type="Pfam" id="PF04083">
    <property type="entry name" value="Abhydro_lipase"/>
    <property type="match status" value="1"/>
</dbReference>
<feature type="domain" description="Partial AB-hydrolase lipase" evidence="10">
    <location>
        <begin position="75"/>
        <end position="114"/>
    </location>
</feature>
<dbReference type="AlphaFoldDB" id="A0A397W8S8"/>
<dbReference type="FunFam" id="3.40.50.1820:FF:000095">
    <property type="entry name" value="Triglyceride lipase-cholesterol esterase"/>
    <property type="match status" value="1"/>
</dbReference>
<keyword evidence="5" id="KW-1133">Transmembrane helix</keyword>
<dbReference type="InterPro" id="IPR006693">
    <property type="entry name" value="AB_hydrolase_lipase"/>
</dbReference>
<dbReference type="Pfam" id="PF00561">
    <property type="entry name" value="Abhydrolase_1"/>
    <property type="match status" value="1"/>
</dbReference>
<evidence type="ECO:0000256" key="7">
    <source>
        <dbReference type="ARBA" id="ARBA00023136"/>
    </source>
</evidence>
<evidence type="ECO:0000256" key="3">
    <source>
        <dbReference type="ARBA" id="ARBA00022801"/>
    </source>
</evidence>
<dbReference type="PANTHER" id="PTHR11005">
    <property type="entry name" value="LYSOSOMAL ACID LIPASE-RELATED"/>
    <property type="match status" value="1"/>
</dbReference>
<dbReference type="OrthoDB" id="9974421at2759"/>
<feature type="compositionally biased region" description="Basic and acidic residues" evidence="8">
    <location>
        <begin position="590"/>
        <end position="605"/>
    </location>
</feature>
<comment type="caution">
    <text evidence="11">The sequence shown here is derived from an EMBL/GenBank/DDBJ whole genome shotgun (WGS) entry which is preliminary data.</text>
</comment>
<dbReference type="STRING" id="44941.A0A397W8S8"/>
<accession>A0A397W8S8</accession>
<organism evidence="11 12">
    <name type="scientific">Gigaspora rosea</name>
    <dbReference type="NCBI Taxonomy" id="44941"/>
    <lineage>
        <taxon>Eukaryota</taxon>
        <taxon>Fungi</taxon>
        <taxon>Fungi incertae sedis</taxon>
        <taxon>Mucoromycota</taxon>
        <taxon>Glomeromycotina</taxon>
        <taxon>Glomeromycetes</taxon>
        <taxon>Diversisporales</taxon>
        <taxon>Gigasporaceae</taxon>
        <taxon>Gigaspora</taxon>
    </lineage>
</organism>
<keyword evidence="3 11" id="KW-0378">Hydrolase</keyword>
<evidence type="ECO:0000313" key="12">
    <source>
        <dbReference type="Proteomes" id="UP000266673"/>
    </source>
</evidence>
<keyword evidence="4" id="KW-0442">Lipid degradation</keyword>
<evidence type="ECO:0000259" key="9">
    <source>
        <dbReference type="Pfam" id="PF00561"/>
    </source>
</evidence>
<dbReference type="Proteomes" id="UP000266673">
    <property type="component" value="Unassembled WGS sequence"/>
</dbReference>
<dbReference type="GO" id="GO:0016787">
    <property type="term" value="F:hydrolase activity"/>
    <property type="evidence" value="ECO:0007669"/>
    <property type="project" value="UniProtKB-KW"/>
</dbReference>
<feature type="compositionally biased region" description="Polar residues" evidence="8">
    <location>
        <begin position="176"/>
        <end position="185"/>
    </location>
</feature>
<dbReference type="GO" id="GO:0016042">
    <property type="term" value="P:lipid catabolic process"/>
    <property type="evidence" value="ECO:0007669"/>
    <property type="project" value="UniProtKB-KW"/>
</dbReference>
<feature type="compositionally biased region" description="Acidic residues" evidence="8">
    <location>
        <begin position="656"/>
        <end position="669"/>
    </location>
</feature>
<dbReference type="EMBL" id="QKWP01000088">
    <property type="protein sequence ID" value="RIB27766.1"/>
    <property type="molecule type" value="Genomic_DNA"/>
</dbReference>
<feature type="domain" description="AB hydrolase-1" evidence="9">
    <location>
        <begin position="225"/>
        <end position="352"/>
    </location>
</feature>